<dbReference type="InterPro" id="IPR018060">
    <property type="entry name" value="HTH_AraC"/>
</dbReference>
<evidence type="ECO:0000313" key="6">
    <source>
        <dbReference type="EMBL" id="QBA20147.1"/>
    </source>
</evidence>
<protein>
    <submittedName>
        <fullName evidence="6">Helix-turn-helix domain-containing protein</fullName>
    </submittedName>
</protein>
<keyword evidence="2" id="KW-0238">DNA-binding</keyword>
<sequence>MKNFYYLILILFPFQGAYSQNNFHTKQQIDSVYKTNEMIYPDDEQDVKKLEELIKASQKINYKNGVIDGKMKTLSYLNFRSDYKGMLKIIRELEALGLENDHLQLNRLYMSKSIANNALGIEREARQNLLDALKHAKKLQGDKGHMEVSYVYNTTAIFFDGKSIDSAFYYQKKELKELEQISNKETKKVQMSIALSKLNIGKSYLTIKPQRLDLAEPYFMDAYNYKTTNPDIFEELDLPILCGLADFYFYKRDYNKSIEFSNEVLQREKTKKNYTYKSYAYSVLADAYEGLGNSKEQAKYAKLYAALNDSINLASKKEVSQQFDKLITNAETKKDKEYSSNLKRILTGIVCFLLILLLITWFFWKRNNKIIHKKYEELIAKISNERKDTQTKDPEASENTDAKSSVNITDETIKILLLKLEKFETSEKYLRKDLSLTWMANNLNTNTKYLSEIIKVHREHNFTSYINELRINYIIRKLYENPVYREYKIAYLSEECGYSTPRVFVNAFKKETGFTPSYFIDQLKSA</sequence>
<dbReference type="GO" id="GO:0003700">
    <property type="term" value="F:DNA-binding transcription factor activity"/>
    <property type="evidence" value="ECO:0007669"/>
    <property type="project" value="InterPro"/>
</dbReference>
<proteinExistence type="predicted"/>
<keyword evidence="4" id="KW-0812">Transmembrane</keyword>
<evidence type="ECO:0000259" key="5">
    <source>
        <dbReference type="PROSITE" id="PS01124"/>
    </source>
</evidence>
<dbReference type="SUPFAM" id="SSF46689">
    <property type="entry name" value="Homeodomain-like"/>
    <property type="match status" value="1"/>
</dbReference>
<dbReference type="PANTHER" id="PTHR43280">
    <property type="entry name" value="ARAC-FAMILY TRANSCRIPTIONAL REGULATOR"/>
    <property type="match status" value="1"/>
</dbReference>
<accession>A0A411DIJ0</accession>
<dbReference type="EMBL" id="CP035532">
    <property type="protein sequence ID" value="QBA20147.1"/>
    <property type="molecule type" value="Genomic_DNA"/>
</dbReference>
<evidence type="ECO:0000256" key="3">
    <source>
        <dbReference type="ARBA" id="ARBA00023163"/>
    </source>
</evidence>
<dbReference type="PANTHER" id="PTHR43280:SF34">
    <property type="entry name" value="ARAC-FAMILY TRANSCRIPTIONAL REGULATOR"/>
    <property type="match status" value="1"/>
</dbReference>
<keyword evidence="1" id="KW-0805">Transcription regulation</keyword>
<evidence type="ECO:0000256" key="4">
    <source>
        <dbReference type="SAM" id="Phobius"/>
    </source>
</evidence>
<dbReference type="Pfam" id="PF12833">
    <property type="entry name" value="HTH_18"/>
    <property type="match status" value="1"/>
</dbReference>
<dbReference type="SMART" id="SM00342">
    <property type="entry name" value="HTH_ARAC"/>
    <property type="match status" value="1"/>
</dbReference>
<organism evidence="6">
    <name type="scientific">Chryseobacterium indologenes</name>
    <name type="common">Flavobacterium indologenes</name>
    <dbReference type="NCBI Taxonomy" id="253"/>
    <lineage>
        <taxon>Bacteria</taxon>
        <taxon>Pseudomonadati</taxon>
        <taxon>Bacteroidota</taxon>
        <taxon>Flavobacteriia</taxon>
        <taxon>Flavobacteriales</taxon>
        <taxon>Weeksellaceae</taxon>
        <taxon>Chryseobacterium group</taxon>
        <taxon>Chryseobacterium</taxon>
    </lineage>
</organism>
<feature type="transmembrane region" description="Helical" evidence="4">
    <location>
        <begin position="345"/>
        <end position="364"/>
    </location>
</feature>
<evidence type="ECO:0000256" key="2">
    <source>
        <dbReference type="ARBA" id="ARBA00023125"/>
    </source>
</evidence>
<dbReference type="Gene3D" id="1.25.40.10">
    <property type="entry name" value="Tetratricopeptide repeat domain"/>
    <property type="match status" value="1"/>
</dbReference>
<dbReference type="AlphaFoldDB" id="A0A411DIJ0"/>
<keyword evidence="4" id="KW-0472">Membrane</keyword>
<dbReference type="GO" id="GO:0043565">
    <property type="term" value="F:sequence-specific DNA binding"/>
    <property type="evidence" value="ECO:0007669"/>
    <property type="project" value="InterPro"/>
</dbReference>
<keyword evidence="3" id="KW-0804">Transcription</keyword>
<reference evidence="6" key="1">
    <citation type="submission" date="2019-01" db="EMBL/GenBank/DDBJ databases">
        <title>Whole Genome Sequencing for Putative Detection of Antimicrobial Resistance and Potential Virulence Factors in Chryseobacterium indologenes isolated from Nile Tilapia in Tanzania.</title>
        <authorList>
            <person name="Mwega E."/>
            <person name="Mutoloki S."/>
            <person name="Mugimba K."/>
            <person name="Colquhoun D."/>
            <person name="Mdegela R."/>
            <person name="Evensen O."/>
            <person name="Wasteson Y."/>
        </authorList>
    </citation>
    <scope>NUCLEOTIDE SEQUENCE [LARGE SCALE GENOMIC DNA]</scope>
    <source>
        <strain evidence="6">StR 01</strain>
    </source>
</reference>
<dbReference type="InterPro" id="IPR009057">
    <property type="entry name" value="Homeodomain-like_sf"/>
</dbReference>
<dbReference type="InterPro" id="IPR011990">
    <property type="entry name" value="TPR-like_helical_dom_sf"/>
</dbReference>
<evidence type="ECO:0000256" key="1">
    <source>
        <dbReference type="ARBA" id="ARBA00023015"/>
    </source>
</evidence>
<name>A0A411DIJ0_CHRID</name>
<dbReference type="SUPFAM" id="SSF48452">
    <property type="entry name" value="TPR-like"/>
    <property type="match status" value="1"/>
</dbReference>
<dbReference type="Gene3D" id="1.10.10.60">
    <property type="entry name" value="Homeodomain-like"/>
    <property type="match status" value="2"/>
</dbReference>
<feature type="domain" description="HTH araC/xylS-type" evidence="5">
    <location>
        <begin position="427"/>
        <end position="522"/>
    </location>
</feature>
<dbReference type="PROSITE" id="PS01124">
    <property type="entry name" value="HTH_ARAC_FAMILY_2"/>
    <property type="match status" value="1"/>
</dbReference>
<keyword evidence="4" id="KW-1133">Transmembrane helix</keyword>
<gene>
    <name evidence="6" type="ORF">EU348_02790</name>
</gene>